<evidence type="ECO:0000313" key="2">
    <source>
        <dbReference type="EMBL" id="KAF9072870.1"/>
    </source>
</evidence>
<name>A0A9P5UAB0_9AGAR</name>
<feature type="compositionally biased region" description="Polar residues" evidence="1">
    <location>
        <begin position="21"/>
        <end position="31"/>
    </location>
</feature>
<keyword evidence="3" id="KW-1185">Reference proteome</keyword>
<evidence type="ECO:0000256" key="1">
    <source>
        <dbReference type="SAM" id="MobiDB-lite"/>
    </source>
</evidence>
<organism evidence="2 3">
    <name type="scientific">Rhodocollybia butyracea</name>
    <dbReference type="NCBI Taxonomy" id="206335"/>
    <lineage>
        <taxon>Eukaryota</taxon>
        <taxon>Fungi</taxon>
        <taxon>Dikarya</taxon>
        <taxon>Basidiomycota</taxon>
        <taxon>Agaricomycotina</taxon>
        <taxon>Agaricomycetes</taxon>
        <taxon>Agaricomycetidae</taxon>
        <taxon>Agaricales</taxon>
        <taxon>Marasmiineae</taxon>
        <taxon>Omphalotaceae</taxon>
        <taxon>Rhodocollybia</taxon>
    </lineage>
</organism>
<proteinExistence type="predicted"/>
<accession>A0A9P5UAB0</accession>
<gene>
    <name evidence="2" type="ORF">BDP27DRAFT_1319545</name>
</gene>
<evidence type="ECO:0000313" key="3">
    <source>
        <dbReference type="Proteomes" id="UP000772434"/>
    </source>
</evidence>
<sequence length="70" mass="8176">MKRRKISNIFYHKTRQKRVQTSKGRTLQPSWRQPPHPASAPPKRRPTLNTCLLGSTWYEGECKRSALGRT</sequence>
<dbReference type="EMBL" id="JADNRY010000021">
    <property type="protein sequence ID" value="KAF9072870.1"/>
    <property type="molecule type" value="Genomic_DNA"/>
</dbReference>
<comment type="caution">
    <text evidence="2">The sequence shown here is derived from an EMBL/GenBank/DDBJ whole genome shotgun (WGS) entry which is preliminary data.</text>
</comment>
<dbReference type="OrthoDB" id="10546808at2759"/>
<dbReference type="Proteomes" id="UP000772434">
    <property type="component" value="Unassembled WGS sequence"/>
</dbReference>
<feature type="non-terminal residue" evidence="2">
    <location>
        <position position="70"/>
    </location>
</feature>
<reference evidence="2" key="1">
    <citation type="submission" date="2020-11" db="EMBL/GenBank/DDBJ databases">
        <authorList>
            <consortium name="DOE Joint Genome Institute"/>
            <person name="Ahrendt S."/>
            <person name="Riley R."/>
            <person name="Andreopoulos W."/>
            <person name="Labutti K."/>
            <person name="Pangilinan J."/>
            <person name="Ruiz-Duenas F.J."/>
            <person name="Barrasa J.M."/>
            <person name="Sanchez-Garcia M."/>
            <person name="Camarero S."/>
            <person name="Miyauchi S."/>
            <person name="Serrano A."/>
            <person name="Linde D."/>
            <person name="Babiker R."/>
            <person name="Drula E."/>
            <person name="Ayuso-Fernandez I."/>
            <person name="Pacheco R."/>
            <person name="Padilla G."/>
            <person name="Ferreira P."/>
            <person name="Barriuso J."/>
            <person name="Kellner H."/>
            <person name="Castanera R."/>
            <person name="Alfaro M."/>
            <person name="Ramirez L."/>
            <person name="Pisabarro A.G."/>
            <person name="Kuo A."/>
            <person name="Tritt A."/>
            <person name="Lipzen A."/>
            <person name="He G."/>
            <person name="Yan M."/>
            <person name="Ng V."/>
            <person name="Cullen D."/>
            <person name="Martin F."/>
            <person name="Rosso M.-N."/>
            <person name="Henrissat B."/>
            <person name="Hibbett D."/>
            <person name="Martinez A.T."/>
            <person name="Grigoriev I.V."/>
        </authorList>
    </citation>
    <scope>NUCLEOTIDE SEQUENCE</scope>
    <source>
        <strain evidence="2">AH 40177</strain>
    </source>
</reference>
<feature type="region of interest" description="Disordered" evidence="1">
    <location>
        <begin position="13"/>
        <end position="47"/>
    </location>
</feature>
<dbReference type="AlphaFoldDB" id="A0A9P5UAB0"/>
<protein>
    <submittedName>
        <fullName evidence="2">Uncharacterized protein</fullName>
    </submittedName>
</protein>